<dbReference type="OrthoDB" id="6707824at2"/>
<evidence type="ECO:0000313" key="1">
    <source>
        <dbReference type="EMBL" id="ESK52676.1"/>
    </source>
</evidence>
<sequence length="130" mass="15371">MQQALQFSLKASHIEILWNSQQFILTQGLDAIQQQSLAQGIWSELAIEKMIYLIEELLESEPQLRQVQGRAITSDPMMQLLNQLFFKTSNPIDRVQLEHAFNDFVDHLNYYLHQVKEDQQQVFVYFVMIR</sequence>
<dbReference type="EMBL" id="AYEU01000003">
    <property type="protein sequence ID" value="ESK52676.1"/>
    <property type="molecule type" value="Genomic_DNA"/>
</dbReference>
<protein>
    <submittedName>
        <fullName evidence="1">Uncharacterized protein</fullName>
    </submittedName>
</protein>
<proteinExistence type="predicted"/>
<name>V2UVM1_9GAMM</name>
<evidence type="ECO:0000313" key="2">
    <source>
        <dbReference type="Proteomes" id="UP000018418"/>
    </source>
</evidence>
<dbReference type="HOGENOM" id="CLU_1801887_0_0_6"/>
<dbReference type="Proteomes" id="UP000018418">
    <property type="component" value="Unassembled WGS sequence"/>
</dbReference>
<keyword evidence="2" id="KW-1185">Reference proteome</keyword>
<reference evidence="1 2" key="1">
    <citation type="submission" date="2013-10" db="EMBL/GenBank/DDBJ databases">
        <title>The Genome Sequence of Acinetobacter brisouii CIP 110357.</title>
        <authorList>
            <consortium name="The Broad Institute Genomics Platform"/>
            <consortium name="The Broad Institute Genome Sequencing Center for Infectious Disease"/>
            <person name="Cerqueira G."/>
            <person name="Feldgarden M."/>
            <person name="Courvalin P."/>
            <person name="Grillot-Courvalin C."/>
            <person name="Clermont D."/>
            <person name="Rocha E."/>
            <person name="Yoon E.-J."/>
            <person name="Nemec A."/>
            <person name="Young S.K."/>
            <person name="Zeng Q."/>
            <person name="Gargeya S."/>
            <person name="Fitzgerald M."/>
            <person name="Abouelleil A."/>
            <person name="Alvarado L."/>
            <person name="Berlin A.M."/>
            <person name="Chapman S.B."/>
            <person name="Gainer-Dewar J."/>
            <person name="Goldberg J."/>
            <person name="Gnerre S."/>
            <person name="Griggs A."/>
            <person name="Gujja S."/>
            <person name="Hansen M."/>
            <person name="Howarth C."/>
            <person name="Imamovic A."/>
            <person name="Ireland A."/>
            <person name="Larimer J."/>
            <person name="McCowan C."/>
            <person name="Murphy C."/>
            <person name="Pearson M."/>
            <person name="Poon T.W."/>
            <person name="Priest M."/>
            <person name="Roberts A."/>
            <person name="Saif S."/>
            <person name="Shea T."/>
            <person name="Sykes S."/>
            <person name="Wortman J."/>
            <person name="Nusbaum C."/>
            <person name="Birren B."/>
        </authorList>
    </citation>
    <scope>NUCLEOTIDE SEQUENCE [LARGE SCALE GENOMIC DNA]</scope>
    <source>
        <strain evidence="1 2">CIP 110357</strain>
    </source>
</reference>
<comment type="caution">
    <text evidence="1">The sequence shown here is derived from an EMBL/GenBank/DDBJ whole genome shotgun (WGS) entry which is preliminary data.</text>
</comment>
<dbReference type="RefSeq" id="WP_004903832.1">
    <property type="nucleotide sequence ID" value="NZ_BBTI01000001.1"/>
</dbReference>
<gene>
    <name evidence="1" type="ORF">P255_00837</name>
</gene>
<accession>V2UVM1</accession>
<dbReference type="PATRIC" id="fig|1341683.3.peg.829"/>
<dbReference type="AlphaFoldDB" id="V2UVM1"/>
<organism evidence="1 2">
    <name type="scientific">Acinetobacter brisouii CIP 110357</name>
    <dbReference type="NCBI Taxonomy" id="1341683"/>
    <lineage>
        <taxon>Bacteria</taxon>
        <taxon>Pseudomonadati</taxon>
        <taxon>Pseudomonadota</taxon>
        <taxon>Gammaproteobacteria</taxon>
        <taxon>Moraxellales</taxon>
        <taxon>Moraxellaceae</taxon>
        <taxon>Acinetobacter</taxon>
    </lineage>
</organism>